<dbReference type="InterPro" id="IPR031009">
    <property type="entry name" value="Tcm_partner"/>
</dbReference>
<dbReference type="RefSeq" id="WP_219964239.1">
    <property type="nucleotide sequence ID" value="NZ_JAGFNZ010000001.1"/>
</dbReference>
<comment type="caution">
    <text evidence="1">The sequence shown here is derived from an EMBL/GenBank/DDBJ whole genome shotgun (WGS) entry which is preliminary data.</text>
</comment>
<reference evidence="1 2" key="1">
    <citation type="submission" date="2021-03" db="EMBL/GenBank/DDBJ databases">
        <title>Caproiciproducens sp. nov. isolated from feces of cow.</title>
        <authorList>
            <person name="Choi J.-Y."/>
        </authorList>
    </citation>
    <scope>NUCLEOTIDE SEQUENCE [LARGE SCALE GENOMIC DNA]</scope>
    <source>
        <strain evidence="1 2">AGMB10547</strain>
    </source>
</reference>
<evidence type="ECO:0000313" key="2">
    <source>
        <dbReference type="Proteomes" id="UP000719942"/>
    </source>
</evidence>
<gene>
    <name evidence="1" type="primary">tcmP</name>
    <name evidence="1" type="ORF">J5W02_03455</name>
</gene>
<accession>A0ABS7DL60</accession>
<keyword evidence="2" id="KW-1185">Reference proteome</keyword>
<protein>
    <submittedName>
        <fullName evidence="1">Three-Cys-motif partner protein TcmP</fullName>
    </submittedName>
</protein>
<dbReference type="Proteomes" id="UP000719942">
    <property type="component" value="Unassembled WGS sequence"/>
</dbReference>
<dbReference type="EMBL" id="JAGFNZ010000001">
    <property type="protein sequence ID" value="MBW7571859.1"/>
    <property type="molecule type" value="Genomic_DNA"/>
</dbReference>
<dbReference type="NCBIfam" id="TIGR04474">
    <property type="entry name" value="tcm_partner"/>
    <property type="match status" value="1"/>
</dbReference>
<organism evidence="1 2">
    <name type="scientific">Caproiciproducens faecalis</name>
    <dbReference type="NCBI Taxonomy" id="2820301"/>
    <lineage>
        <taxon>Bacteria</taxon>
        <taxon>Bacillati</taxon>
        <taxon>Bacillota</taxon>
        <taxon>Clostridia</taxon>
        <taxon>Eubacteriales</taxon>
        <taxon>Acutalibacteraceae</taxon>
        <taxon>Caproiciproducens</taxon>
    </lineage>
</organism>
<evidence type="ECO:0000313" key="1">
    <source>
        <dbReference type="EMBL" id="MBW7571859.1"/>
    </source>
</evidence>
<name>A0ABS7DL60_9FIRM</name>
<proteinExistence type="predicted"/>
<sequence>MAKKNDDFFKVKKPWSEVKDELLGCYLKPYIQKILHTQRPIIYVDCFAGKGKFEDGKPGSPLIALNTIQGCLGYTKMNDWNIKPFFIDVNYADDLRTNLTEYGEVGIISGRYEDEIEKLLSDKSGCNVFLYIDPYGIKALNYGLFQSFSTRYKFNSIELLINMNSFGFIREGCRVLGVPFEDASIFEDLIEYESTKLEANEKSVNVLNNIAGGDYWQEIIKAKNRNEISVYEAEAQFAEQYCDRLRQNFKYVLNMPLKIKRGQLPKYRMIHATNHVDGCLLMVDNICCRWQLMKDIQDGGQMQLWEENYNNDMVDEEDIRKKVVEHVSGYFSFCRLNIVLADFFMKYGPICKASVVKSVYKDLEDQGMLEVQRTPAYTKGGKPSSFFADEKKQRTEIRWHS</sequence>